<feature type="compositionally biased region" description="Low complexity" evidence="4">
    <location>
        <begin position="452"/>
        <end position="471"/>
    </location>
</feature>
<feature type="compositionally biased region" description="Polar residues" evidence="4">
    <location>
        <begin position="828"/>
        <end position="840"/>
    </location>
</feature>
<keyword evidence="3" id="KW-0175">Coiled coil</keyword>
<protein>
    <recommendedName>
        <fullName evidence="2">Autophagy-related protein 14</fullName>
    </recommendedName>
</protein>
<dbReference type="EMBL" id="KZ819189">
    <property type="protein sequence ID" value="PWZ01874.1"/>
    <property type="molecule type" value="Genomic_DNA"/>
</dbReference>
<dbReference type="AlphaFoldDB" id="A0A317XU95"/>
<dbReference type="GO" id="GO:0000149">
    <property type="term" value="F:SNARE binding"/>
    <property type="evidence" value="ECO:0007669"/>
    <property type="project" value="TreeGrafter"/>
</dbReference>
<keyword evidence="6" id="KW-1185">Reference proteome</keyword>
<comment type="similarity">
    <text evidence="1">Belongs to the ATG14 family.</text>
</comment>
<dbReference type="OrthoDB" id="16772at2759"/>
<evidence type="ECO:0000313" key="6">
    <source>
        <dbReference type="Proteomes" id="UP000246740"/>
    </source>
</evidence>
<feature type="region of interest" description="Disordered" evidence="4">
    <location>
        <begin position="445"/>
        <end position="476"/>
    </location>
</feature>
<feature type="compositionally biased region" description="Polar residues" evidence="4">
    <location>
        <begin position="754"/>
        <end position="770"/>
    </location>
</feature>
<evidence type="ECO:0000313" key="5">
    <source>
        <dbReference type="EMBL" id="PWZ01874.1"/>
    </source>
</evidence>
<accession>A0A317XU95</accession>
<feature type="region of interest" description="Disordered" evidence="4">
    <location>
        <begin position="269"/>
        <end position="294"/>
    </location>
</feature>
<name>A0A317XU95_9BASI</name>
<feature type="region of interest" description="Disordered" evidence="4">
    <location>
        <begin position="151"/>
        <end position="205"/>
    </location>
</feature>
<dbReference type="PANTHER" id="PTHR15157">
    <property type="entry name" value="UV RADIATION RESISTANCE-ASSOCIATED GENE PROTEIN"/>
    <property type="match status" value="1"/>
</dbReference>
<feature type="region of interest" description="Disordered" evidence="4">
    <location>
        <begin position="1"/>
        <end position="102"/>
    </location>
</feature>
<evidence type="ECO:0000256" key="4">
    <source>
        <dbReference type="SAM" id="MobiDB-lite"/>
    </source>
</evidence>
<feature type="region of interest" description="Disordered" evidence="4">
    <location>
        <begin position="630"/>
        <end position="658"/>
    </location>
</feature>
<feature type="compositionally biased region" description="Low complexity" evidence="4">
    <location>
        <begin position="1"/>
        <end position="27"/>
    </location>
</feature>
<feature type="region of interest" description="Disordered" evidence="4">
    <location>
        <begin position="401"/>
        <end position="422"/>
    </location>
</feature>
<dbReference type="Pfam" id="PF10186">
    <property type="entry name" value="ATG14"/>
    <property type="match status" value="2"/>
</dbReference>
<dbReference type="InterPro" id="IPR018791">
    <property type="entry name" value="UV_resistance/autophagy_Atg14"/>
</dbReference>
<organism evidence="5 6">
    <name type="scientific">Testicularia cyperi</name>
    <dbReference type="NCBI Taxonomy" id="1882483"/>
    <lineage>
        <taxon>Eukaryota</taxon>
        <taxon>Fungi</taxon>
        <taxon>Dikarya</taxon>
        <taxon>Basidiomycota</taxon>
        <taxon>Ustilaginomycotina</taxon>
        <taxon>Ustilaginomycetes</taxon>
        <taxon>Ustilaginales</taxon>
        <taxon>Anthracoideaceae</taxon>
        <taxon>Testicularia</taxon>
    </lineage>
</organism>
<evidence type="ECO:0000256" key="1">
    <source>
        <dbReference type="ARBA" id="ARBA00009574"/>
    </source>
</evidence>
<dbReference type="InParanoid" id="A0A317XU95"/>
<proteinExistence type="inferred from homology"/>
<feature type="compositionally biased region" description="Low complexity" evidence="4">
    <location>
        <begin position="799"/>
        <end position="810"/>
    </location>
</feature>
<feature type="compositionally biased region" description="Polar residues" evidence="4">
    <location>
        <begin position="918"/>
        <end position="928"/>
    </location>
</feature>
<reference evidence="5 6" key="1">
    <citation type="journal article" date="2018" name="Mol. Biol. Evol.">
        <title>Broad Genomic Sampling Reveals a Smut Pathogenic Ancestry of the Fungal Clade Ustilaginomycotina.</title>
        <authorList>
            <person name="Kijpornyongpan T."/>
            <person name="Mondo S.J."/>
            <person name="Barry K."/>
            <person name="Sandor L."/>
            <person name="Lee J."/>
            <person name="Lipzen A."/>
            <person name="Pangilinan J."/>
            <person name="LaButti K."/>
            <person name="Hainaut M."/>
            <person name="Henrissat B."/>
            <person name="Grigoriev I.V."/>
            <person name="Spatafora J.W."/>
            <person name="Aime M.C."/>
        </authorList>
    </citation>
    <scope>NUCLEOTIDE SEQUENCE [LARGE SCALE GENOMIC DNA]</scope>
    <source>
        <strain evidence="5 6">MCA 3645</strain>
    </source>
</reference>
<feature type="compositionally biased region" description="Polar residues" evidence="4">
    <location>
        <begin position="62"/>
        <end position="73"/>
    </location>
</feature>
<feature type="compositionally biased region" description="Low complexity" evidence="4">
    <location>
        <begin position="45"/>
        <end position="54"/>
    </location>
</feature>
<feature type="compositionally biased region" description="Polar residues" evidence="4">
    <location>
        <begin position="880"/>
        <end position="892"/>
    </location>
</feature>
<evidence type="ECO:0000256" key="3">
    <source>
        <dbReference type="ARBA" id="ARBA00023054"/>
    </source>
</evidence>
<feature type="compositionally biased region" description="Low complexity" evidence="4">
    <location>
        <begin position="79"/>
        <end position="94"/>
    </location>
</feature>
<dbReference type="GO" id="GO:0000323">
    <property type="term" value="C:lytic vacuole"/>
    <property type="evidence" value="ECO:0007669"/>
    <property type="project" value="TreeGrafter"/>
</dbReference>
<sequence>MRAVGAQASASSGSKPSSSVSSASTARRGSDAAARVPSDTNRKQASASSPPSAATRNKLRHANTTLAVPSTQARGAAKPSSSSRPLPSHRSSLPVTSGTSTFTNECKQCHQQDTRFFCDPCLNSRIAAHHKEIARLTLARDRARDAVEQLLGNTAEGRRRKKPPFSHSTSQPPTRLSHLPTFLPDPFEATPEEQMDPSGSSPHSRHAPLLLRRLIQLRAERAAIIAKTQATHQHISESQHSLLAGKEALKEKRVQILARKQNLAKAWSSLEGASAPSASSTARPRPSAKSLWLPQAHAGPSNNVVVGQDAEDPMAAAWTTDVYTHYERRADLDSSAADAIRVSPADEVEDHDNTQLGAMIARCRSQISLLEQEAKDVSIELCSTRARLARETFAVFSVSPPTATTSPIARPRRREEASTSSFMAQRFSKLSERYMPGAFHHFGFDTDGGGSSAASATSTRRRQQQSSEGSDPSASLPVILSNDWTIAGLAMPLPSEIRRHDRDSINGAITYTVQLLQILAAYLGVALPFPPDMQLGRLTIKPDPLWDGGGGSSTKPLHLSSAAYALLTAANAAASSATSSRQSKFNNLAESTFGLGASTLSTLESYIQLPSSSSIPWGLTSMVANATGMGTAGAAAQEPDSERHRSSESDDIPNSKVKPDQAARAFVSALVMLNYSVAYLASRQGLKIDLVTAACNPLQLLHKAINQPKLGAVAHSNYLQASSIDDLSMPQLDFEQLAQILEPTSALRPKSDAAKTSSRPNSGTAKVASRSNKILEQSYIDAGEAAASVMNIKDPSNLSSKTKSSSTQSTDGDASLDRTRKNGDALASRQSASKESTKLGSASRHAATLVDGKGRQLKPAQPPPASLDFLRQRGRDATKSKASTTSRDTNLANEPAEKKPGPGAVIFNGVEVGVGNIDSGTRRSSSTRNKGEQRRSRRTVEDEWDLV</sequence>
<evidence type="ECO:0000256" key="2">
    <source>
        <dbReference type="ARBA" id="ARBA00013807"/>
    </source>
</evidence>
<feature type="compositionally biased region" description="Basic and acidic residues" evidence="4">
    <location>
        <begin position="870"/>
        <end position="879"/>
    </location>
</feature>
<feature type="compositionally biased region" description="Basic and acidic residues" evidence="4">
    <location>
        <begin position="929"/>
        <end position="941"/>
    </location>
</feature>
<dbReference type="GO" id="GO:0032991">
    <property type="term" value="C:protein-containing complex"/>
    <property type="evidence" value="ECO:0007669"/>
    <property type="project" value="UniProtKB-ARBA"/>
</dbReference>
<feature type="compositionally biased region" description="Low complexity" evidence="4">
    <location>
        <begin position="273"/>
        <end position="288"/>
    </location>
</feature>
<dbReference type="Proteomes" id="UP000246740">
    <property type="component" value="Unassembled WGS sequence"/>
</dbReference>
<dbReference type="GO" id="GO:0005768">
    <property type="term" value="C:endosome"/>
    <property type="evidence" value="ECO:0007669"/>
    <property type="project" value="TreeGrafter"/>
</dbReference>
<dbReference type="GO" id="GO:0035493">
    <property type="term" value="P:SNARE complex assembly"/>
    <property type="evidence" value="ECO:0007669"/>
    <property type="project" value="TreeGrafter"/>
</dbReference>
<feature type="region of interest" description="Disordered" evidence="4">
    <location>
        <begin position="793"/>
        <end position="947"/>
    </location>
</feature>
<dbReference type="STRING" id="1882483.A0A317XU95"/>
<feature type="region of interest" description="Disordered" evidence="4">
    <location>
        <begin position="743"/>
        <end position="770"/>
    </location>
</feature>
<dbReference type="PANTHER" id="PTHR15157:SF5">
    <property type="entry name" value="UV RADIATION RESISTANCE-ASSOCIATED GENE PROTEIN"/>
    <property type="match status" value="1"/>
</dbReference>
<gene>
    <name evidence="5" type="ORF">BCV70DRAFT_156522</name>
</gene>